<keyword evidence="3" id="KW-0227">DNA damage</keyword>
<sequence>MFVYNENIFNTTMEGDFMYDYRLYEKRHILCIDQNSFFANVSCMSKGINPDENKLAVISDTKRKGAIILSATEPLKKLGIDTGARLFEIPQRNDIYIINPNMNHYINQSIAIYKILLKYVEFEDIQQYNVEEIFIDITKVFKYYCSTPFDFASMLKREIEEQMHMKYSIGIGPNMFLSKSALDIEAKNNKQLIAEWKYEDIPSKLWPIHPLNKMWGINQRVEKDLNEIGIYTVGDLAHYPLKKLEKSYGEISRDLHLNSNGIDLNKVQDIHNIIKPKIKYNLKLSQNYQYFEMKSIILETVESLTKQLRSRNLLVKTISFSLKNDQSDGISKEYTLKDGTNIAMDIFRVIWSFSEQLCDKAEKYNELNISLNNFVPERARELNMFIEKFERLRNEGLELLINEINWDRNLINDQII</sequence>
<dbReference type="Gene3D" id="1.10.150.20">
    <property type="entry name" value="5' to 3' exonuclease, C-terminal subdomain"/>
    <property type="match status" value="1"/>
</dbReference>
<dbReference type="Pfam" id="PF00817">
    <property type="entry name" value="IMS"/>
    <property type="match status" value="1"/>
</dbReference>
<keyword evidence="4" id="KW-0239">DNA-directed DNA polymerase</keyword>
<keyword evidence="4" id="KW-0808">Transferase</keyword>
<evidence type="ECO:0000259" key="6">
    <source>
        <dbReference type="PROSITE" id="PS50173"/>
    </source>
</evidence>
<dbReference type="EMBL" id="JAGXBM010000021">
    <property type="protein sequence ID" value="MBS3697999.1"/>
    <property type="molecule type" value="Genomic_DNA"/>
</dbReference>
<dbReference type="SUPFAM" id="SSF100879">
    <property type="entry name" value="Lesion bypass DNA polymerase (Y-family), little finger domain"/>
    <property type="match status" value="1"/>
</dbReference>
<keyword evidence="2" id="KW-0515">Mutator protein</keyword>
<dbReference type="InterPro" id="IPR017961">
    <property type="entry name" value="DNA_pol_Y-fam_little_finger"/>
</dbReference>
<organism evidence="7 8">
    <name type="scientific">Mammaliicoccus fleurettii</name>
    <dbReference type="NCBI Taxonomy" id="150056"/>
    <lineage>
        <taxon>Bacteria</taxon>
        <taxon>Bacillati</taxon>
        <taxon>Bacillota</taxon>
        <taxon>Bacilli</taxon>
        <taxon>Bacillales</taxon>
        <taxon>Staphylococcaceae</taxon>
        <taxon>Mammaliicoccus</taxon>
    </lineage>
</organism>
<reference evidence="7 8" key="1">
    <citation type="submission" date="2021-05" db="EMBL/GenBank/DDBJ databases">
        <title>Staphylococcus fleurettii isolated from lake water in First Nation community in Manitoba, Canada.</title>
        <authorList>
            <person name="Bashar S."/>
            <person name="Murdock A."/>
            <person name="Patidar R."/>
            <person name="Golding G."/>
            <person name="Farenhorst A."/>
            <person name="Kumar A."/>
        </authorList>
    </citation>
    <scope>NUCLEOTIDE SEQUENCE [LARGE SCALE GENOMIC DNA]</scope>
    <source>
        <strain evidence="7 8">SF002</strain>
    </source>
</reference>
<dbReference type="RefSeq" id="WP_119634571.1">
    <property type="nucleotide sequence ID" value="NZ_JAEPSA010000028.1"/>
</dbReference>
<dbReference type="InterPro" id="IPR036775">
    <property type="entry name" value="DNA_pol_Y-fam_lit_finger_sf"/>
</dbReference>
<feature type="domain" description="UmuC" evidence="6">
    <location>
        <begin position="29"/>
        <end position="218"/>
    </location>
</feature>
<dbReference type="InterPro" id="IPR043128">
    <property type="entry name" value="Rev_trsase/Diguanyl_cyclase"/>
</dbReference>
<evidence type="ECO:0000313" key="8">
    <source>
        <dbReference type="Proteomes" id="UP000681586"/>
    </source>
</evidence>
<dbReference type="Proteomes" id="UP000681586">
    <property type="component" value="Unassembled WGS sequence"/>
</dbReference>
<name>A0ABS5MQ76_9STAP</name>
<evidence type="ECO:0000256" key="5">
    <source>
        <dbReference type="ARBA" id="ARBA00023204"/>
    </source>
</evidence>
<evidence type="ECO:0000256" key="2">
    <source>
        <dbReference type="ARBA" id="ARBA00022457"/>
    </source>
</evidence>
<dbReference type="Pfam" id="PF11799">
    <property type="entry name" value="IMS_C"/>
    <property type="match status" value="1"/>
</dbReference>
<dbReference type="PROSITE" id="PS50173">
    <property type="entry name" value="UMUC"/>
    <property type="match status" value="1"/>
</dbReference>
<dbReference type="SUPFAM" id="SSF56672">
    <property type="entry name" value="DNA/RNA polymerases"/>
    <property type="match status" value="1"/>
</dbReference>
<proteinExistence type="inferred from homology"/>
<keyword evidence="4" id="KW-0548">Nucleotidyltransferase</keyword>
<dbReference type="InterPro" id="IPR001126">
    <property type="entry name" value="UmuC"/>
</dbReference>
<dbReference type="PANTHER" id="PTHR11076:SF35">
    <property type="entry name" value="DNA REPAIR PROTEIN HOMOLOG YOBH"/>
    <property type="match status" value="1"/>
</dbReference>
<dbReference type="InterPro" id="IPR043502">
    <property type="entry name" value="DNA/RNA_pol_sf"/>
</dbReference>
<keyword evidence="8" id="KW-1185">Reference proteome</keyword>
<dbReference type="Gene3D" id="3.30.1490.100">
    <property type="entry name" value="DNA polymerase, Y-family, little finger domain"/>
    <property type="match status" value="1"/>
</dbReference>
<evidence type="ECO:0000313" key="7">
    <source>
        <dbReference type="EMBL" id="MBS3697999.1"/>
    </source>
</evidence>
<comment type="similarity">
    <text evidence="1">Belongs to the DNA polymerase type-Y family.</text>
</comment>
<dbReference type="Pfam" id="PF11798">
    <property type="entry name" value="IMS_HHH"/>
    <property type="match status" value="1"/>
</dbReference>
<dbReference type="InterPro" id="IPR050116">
    <property type="entry name" value="DNA_polymerase-Y"/>
</dbReference>
<dbReference type="PANTHER" id="PTHR11076">
    <property type="entry name" value="DNA REPAIR POLYMERASE UMUC / TRANSFERASE FAMILY MEMBER"/>
    <property type="match status" value="1"/>
</dbReference>
<dbReference type="Gene3D" id="3.40.1170.60">
    <property type="match status" value="1"/>
</dbReference>
<accession>A0ABS5MQ76</accession>
<gene>
    <name evidence="7" type="ORF">JJQ58_11030</name>
</gene>
<dbReference type="Gene3D" id="3.30.70.270">
    <property type="match status" value="1"/>
</dbReference>
<comment type="caution">
    <text evidence="7">The sequence shown here is derived from an EMBL/GenBank/DDBJ whole genome shotgun (WGS) entry which is preliminary data.</text>
</comment>
<evidence type="ECO:0000256" key="1">
    <source>
        <dbReference type="ARBA" id="ARBA00010945"/>
    </source>
</evidence>
<keyword evidence="5" id="KW-0234">DNA repair</keyword>
<evidence type="ECO:0000256" key="3">
    <source>
        <dbReference type="ARBA" id="ARBA00022763"/>
    </source>
</evidence>
<evidence type="ECO:0000256" key="4">
    <source>
        <dbReference type="ARBA" id="ARBA00022932"/>
    </source>
</evidence>
<dbReference type="InterPro" id="IPR024728">
    <property type="entry name" value="PolY_HhH_motif"/>
</dbReference>
<protein>
    <submittedName>
        <fullName evidence="7">DNA repair protein</fullName>
    </submittedName>
</protein>